<organism evidence="7 8">
    <name type="scientific">Daphnia magna</name>
    <dbReference type="NCBI Taxonomy" id="35525"/>
    <lineage>
        <taxon>Eukaryota</taxon>
        <taxon>Metazoa</taxon>
        <taxon>Ecdysozoa</taxon>
        <taxon>Arthropoda</taxon>
        <taxon>Crustacea</taxon>
        <taxon>Branchiopoda</taxon>
        <taxon>Diplostraca</taxon>
        <taxon>Cladocera</taxon>
        <taxon>Anomopoda</taxon>
        <taxon>Daphniidae</taxon>
        <taxon>Daphnia</taxon>
    </lineage>
</organism>
<dbReference type="PANTHER" id="PTHR32552:SF68">
    <property type="entry name" value="FERRICHROME OUTER MEMBRANE TRANSPORTER_PHAGE RECEPTOR"/>
    <property type="match status" value="1"/>
</dbReference>
<evidence type="ECO:0000313" key="7">
    <source>
        <dbReference type="EMBL" id="KAK4015028.1"/>
    </source>
</evidence>
<feature type="region of interest" description="Disordered" evidence="5">
    <location>
        <begin position="102"/>
        <end position="121"/>
    </location>
</feature>
<dbReference type="Pfam" id="PF07715">
    <property type="entry name" value="Plug"/>
    <property type="match status" value="1"/>
</dbReference>
<evidence type="ECO:0000256" key="1">
    <source>
        <dbReference type="ARBA" id="ARBA00022496"/>
    </source>
</evidence>
<evidence type="ECO:0000259" key="6">
    <source>
        <dbReference type="Pfam" id="PF07715"/>
    </source>
</evidence>
<sequence>MPSREPTDESDIVVTATASTATKTDTPILRIPQAIEVVTVEEMQDRGAQNIREALKYTAGVYNGGDDSRGDFNIVRGFESVLCVDGLKRNYGFVYAAPRNRDARTRRGPSARPSKPPDRQGFLFKAQSSEFGPTGFDPRASLPLASQSNAIPMWRATTLLSNNSFSIKFDY</sequence>
<dbReference type="Gene3D" id="2.170.130.10">
    <property type="entry name" value="TonB-dependent receptor, plug domain"/>
    <property type="match status" value="1"/>
</dbReference>
<name>A0ABQ9ZQ31_9CRUS</name>
<dbReference type="PANTHER" id="PTHR32552">
    <property type="entry name" value="FERRICHROME IRON RECEPTOR-RELATED"/>
    <property type="match status" value="1"/>
</dbReference>
<keyword evidence="2" id="KW-0732">Signal</keyword>
<keyword evidence="4" id="KW-0406">Ion transport</keyword>
<evidence type="ECO:0000256" key="4">
    <source>
        <dbReference type="ARBA" id="ARBA00023065"/>
    </source>
</evidence>
<protein>
    <recommendedName>
        <fullName evidence="6">TonB-dependent receptor plug domain-containing protein</fullName>
    </recommendedName>
</protein>
<reference evidence="7 8" key="1">
    <citation type="journal article" date="2023" name="Nucleic Acids Res.">
        <title>The hologenome of Daphnia magna reveals possible DNA methylation and microbiome-mediated evolution of the host genome.</title>
        <authorList>
            <person name="Chaturvedi A."/>
            <person name="Li X."/>
            <person name="Dhandapani V."/>
            <person name="Marshall H."/>
            <person name="Kissane S."/>
            <person name="Cuenca-Cambronero M."/>
            <person name="Asole G."/>
            <person name="Calvet F."/>
            <person name="Ruiz-Romero M."/>
            <person name="Marangio P."/>
            <person name="Guigo R."/>
            <person name="Rago D."/>
            <person name="Mirbahai L."/>
            <person name="Eastwood N."/>
            <person name="Colbourne J.K."/>
            <person name="Zhou J."/>
            <person name="Mallon E."/>
            <person name="Orsini L."/>
        </authorList>
    </citation>
    <scope>NUCLEOTIDE SEQUENCE [LARGE SCALE GENOMIC DNA]</scope>
    <source>
        <strain evidence="7">LRV0_1</strain>
    </source>
</reference>
<comment type="caution">
    <text evidence="7">The sequence shown here is derived from an EMBL/GenBank/DDBJ whole genome shotgun (WGS) entry which is preliminary data.</text>
</comment>
<evidence type="ECO:0000313" key="8">
    <source>
        <dbReference type="Proteomes" id="UP001234178"/>
    </source>
</evidence>
<dbReference type="InterPro" id="IPR037066">
    <property type="entry name" value="Plug_dom_sf"/>
</dbReference>
<dbReference type="InterPro" id="IPR012910">
    <property type="entry name" value="Plug_dom"/>
</dbReference>
<keyword evidence="8" id="KW-1185">Reference proteome</keyword>
<accession>A0ABQ9ZQ31</accession>
<keyword evidence="3" id="KW-0408">Iron</keyword>
<gene>
    <name evidence="7" type="ORF">OUZ56_027543</name>
</gene>
<proteinExistence type="predicted"/>
<evidence type="ECO:0000256" key="5">
    <source>
        <dbReference type="SAM" id="MobiDB-lite"/>
    </source>
</evidence>
<dbReference type="EMBL" id="JAOYFB010000004">
    <property type="protein sequence ID" value="KAK4015028.1"/>
    <property type="molecule type" value="Genomic_DNA"/>
</dbReference>
<dbReference type="InterPro" id="IPR039426">
    <property type="entry name" value="TonB-dep_rcpt-like"/>
</dbReference>
<evidence type="ECO:0000256" key="3">
    <source>
        <dbReference type="ARBA" id="ARBA00023004"/>
    </source>
</evidence>
<dbReference type="Proteomes" id="UP001234178">
    <property type="component" value="Unassembled WGS sequence"/>
</dbReference>
<keyword evidence="4" id="KW-0813">Transport</keyword>
<keyword evidence="1" id="KW-0410">Iron transport</keyword>
<feature type="domain" description="TonB-dependent receptor plug" evidence="6">
    <location>
        <begin position="29"/>
        <end position="91"/>
    </location>
</feature>
<dbReference type="SUPFAM" id="SSF56935">
    <property type="entry name" value="Porins"/>
    <property type="match status" value="1"/>
</dbReference>
<evidence type="ECO:0000256" key="2">
    <source>
        <dbReference type="ARBA" id="ARBA00022729"/>
    </source>
</evidence>